<comment type="caution">
    <text evidence="7">The sequence shown here is derived from an EMBL/GenBank/DDBJ whole genome shotgun (WGS) entry which is preliminary data.</text>
</comment>
<dbReference type="PANTHER" id="PTHR39535:SF2">
    <property type="entry name" value="HTTM DOMAIN-CONTAINING PROTEIN"/>
    <property type="match status" value="1"/>
</dbReference>
<proteinExistence type="predicted"/>
<dbReference type="InterPro" id="IPR052964">
    <property type="entry name" value="Sporulation_signal_mat"/>
</dbReference>
<dbReference type="InterPro" id="IPR023894">
    <property type="entry name" value="Sporulation_SdpB"/>
</dbReference>
<dbReference type="EMBL" id="JBEYXT010000009">
    <property type="protein sequence ID" value="MEU6800133.1"/>
    <property type="molecule type" value="Genomic_DNA"/>
</dbReference>
<evidence type="ECO:0000256" key="3">
    <source>
        <dbReference type="ARBA" id="ARBA00022989"/>
    </source>
</evidence>
<feature type="transmembrane region" description="Helical" evidence="5">
    <location>
        <begin position="222"/>
        <end position="245"/>
    </location>
</feature>
<sequence length="324" mass="35604">MLRLRIPAVPEAAERFDPRTNVYGLMRTLMAVGMFATLFLTPAAALFHPVIGMKDAPYCDGLSAISGFCVGGDALSPEVRRYLLAAVLIPVMIGWRPRFWVIPHWWVAFSIASSLSLPEGGDAVAVILTLSIVPFGLVDDRKWHWSTEGGSKRLGGSAAAFCYVTHWAIRIQVAGIYFQSSVAKFGVAEWADGTALAYWLNDPFFGLLPFWKPVMQPLLENAYTVTALTWGVLVMELALAFSLFWKAEVRRKTLWLGIALHAGIALFMGLFSFAFIMFGALVIAYQVPTTNLALPRFAALRARRAAVDDDARDASVRDTTLVPG</sequence>
<gene>
    <name evidence="7" type="ORF">ABZ931_03810</name>
</gene>
<dbReference type="PANTHER" id="PTHR39535">
    <property type="entry name" value="SPORULATION-DELAYING PROTEIN SDPB"/>
    <property type="match status" value="1"/>
</dbReference>
<dbReference type="NCBIfam" id="TIGR04033">
    <property type="entry name" value="export_SdpB"/>
    <property type="match status" value="1"/>
</dbReference>
<evidence type="ECO:0000313" key="7">
    <source>
        <dbReference type="EMBL" id="MEU6800133.1"/>
    </source>
</evidence>
<keyword evidence="2 5" id="KW-0812">Transmembrane</keyword>
<feature type="domain" description="HTTM-like" evidence="6">
    <location>
        <begin position="15"/>
        <end position="289"/>
    </location>
</feature>
<dbReference type="Proteomes" id="UP001551189">
    <property type="component" value="Unassembled WGS sequence"/>
</dbReference>
<evidence type="ECO:0000259" key="6">
    <source>
        <dbReference type="SMART" id="SM00752"/>
    </source>
</evidence>
<organism evidence="7 8">
    <name type="scientific">Streptomyces neyagawaensis</name>
    <dbReference type="NCBI Taxonomy" id="42238"/>
    <lineage>
        <taxon>Bacteria</taxon>
        <taxon>Bacillati</taxon>
        <taxon>Actinomycetota</taxon>
        <taxon>Actinomycetes</taxon>
        <taxon>Kitasatosporales</taxon>
        <taxon>Streptomycetaceae</taxon>
        <taxon>Streptomyces</taxon>
    </lineage>
</organism>
<reference evidence="7 8" key="1">
    <citation type="submission" date="2024-06" db="EMBL/GenBank/DDBJ databases">
        <title>The Natural Products Discovery Center: Release of the First 8490 Sequenced Strains for Exploring Actinobacteria Biosynthetic Diversity.</title>
        <authorList>
            <person name="Kalkreuter E."/>
            <person name="Kautsar S.A."/>
            <person name="Yang D."/>
            <person name="Bader C.D."/>
            <person name="Teijaro C.N."/>
            <person name="Fluegel L."/>
            <person name="Davis C.M."/>
            <person name="Simpson J.R."/>
            <person name="Lauterbach L."/>
            <person name="Steele A.D."/>
            <person name="Gui C."/>
            <person name="Meng S."/>
            <person name="Li G."/>
            <person name="Viehrig K."/>
            <person name="Ye F."/>
            <person name="Su P."/>
            <person name="Kiefer A.F."/>
            <person name="Nichols A."/>
            <person name="Cepeda A.J."/>
            <person name="Yan W."/>
            <person name="Fan B."/>
            <person name="Jiang Y."/>
            <person name="Adhikari A."/>
            <person name="Zheng C.-J."/>
            <person name="Schuster L."/>
            <person name="Cowan T.M."/>
            <person name="Smanski M.J."/>
            <person name="Chevrette M.G."/>
            <person name="De Carvalho L.P.S."/>
            <person name="Shen B."/>
        </authorList>
    </citation>
    <scope>NUCLEOTIDE SEQUENCE [LARGE SCALE GENOMIC DNA]</scope>
    <source>
        <strain evidence="7 8">NPDC046851</strain>
    </source>
</reference>
<feature type="transmembrane region" description="Helical" evidence="5">
    <location>
        <begin position="254"/>
        <end position="287"/>
    </location>
</feature>
<keyword evidence="3 5" id="KW-1133">Transmembrane helix</keyword>
<keyword evidence="8" id="KW-1185">Reference proteome</keyword>
<evidence type="ECO:0000313" key="8">
    <source>
        <dbReference type="Proteomes" id="UP001551189"/>
    </source>
</evidence>
<feature type="transmembrane region" description="Helical" evidence="5">
    <location>
        <begin position="25"/>
        <end position="47"/>
    </location>
</feature>
<evidence type="ECO:0000256" key="4">
    <source>
        <dbReference type="ARBA" id="ARBA00023136"/>
    </source>
</evidence>
<accession>A0ABV3ASI1</accession>
<evidence type="ECO:0000256" key="2">
    <source>
        <dbReference type="ARBA" id="ARBA00022692"/>
    </source>
</evidence>
<evidence type="ECO:0000256" key="5">
    <source>
        <dbReference type="SAM" id="Phobius"/>
    </source>
</evidence>
<keyword evidence="4 5" id="KW-0472">Membrane</keyword>
<comment type="subcellular location">
    <subcellularLocation>
        <location evidence="1">Endomembrane system</location>
        <topology evidence="1">Multi-pass membrane protein</topology>
    </subcellularLocation>
</comment>
<dbReference type="RefSeq" id="WP_359690566.1">
    <property type="nucleotide sequence ID" value="NZ_JBEYXT010000009.1"/>
</dbReference>
<name>A0ABV3ASI1_9ACTN</name>
<protein>
    <submittedName>
        <fullName evidence="7">Sporulation-delaying protein SdpB family protein</fullName>
    </submittedName>
</protein>
<evidence type="ECO:0000256" key="1">
    <source>
        <dbReference type="ARBA" id="ARBA00004127"/>
    </source>
</evidence>
<dbReference type="SMART" id="SM00752">
    <property type="entry name" value="HTTM"/>
    <property type="match status" value="1"/>
</dbReference>
<dbReference type="InterPro" id="IPR011020">
    <property type="entry name" value="HTTM-like"/>
</dbReference>